<dbReference type="PROSITE" id="PS50240">
    <property type="entry name" value="TRYPSIN_DOM"/>
    <property type="match status" value="1"/>
</dbReference>
<feature type="domain" description="Peptidase S1" evidence="1">
    <location>
        <begin position="231"/>
        <end position="500"/>
    </location>
</feature>
<dbReference type="InterPro" id="IPR001254">
    <property type="entry name" value="Trypsin_dom"/>
</dbReference>
<dbReference type="Proteomes" id="UP000010408">
    <property type="component" value="Unassembled WGS sequence"/>
</dbReference>
<dbReference type="HOGENOM" id="CLU_349115_0_0_10"/>
<reference evidence="2 3" key="1">
    <citation type="submission" date="2012-05" db="EMBL/GenBank/DDBJ databases">
        <authorList>
            <person name="Weinstock G."/>
            <person name="Sodergren E."/>
            <person name="Lobos E.A."/>
            <person name="Fulton L."/>
            <person name="Fulton R."/>
            <person name="Courtney L."/>
            <person name="Fronick C."/>
            <person name="O'Laughlin M."/>
            <person name="Godfrey J."/>
            <person name="Wilson R.M."/>
            <person name="Miner T."/>
            <person name="Farmer C."/>
            <person name="Delehaunty K."/>
            <person name="Cordes M."/>
            <person name="Minx P."/>
            <person name="Tomlinson C."/>
            <person name="Chen J."/>
            <person name="Wollam A."/>
            <person name="Pepin K.H."/>
            <person name="Bhonagiri V."/>
            <person name="Zhang X."/>
            <person name="Suruliraj S."/>
            <person name="Warren W."/>
            <person name="Mitreva M."/>
            <person name="Mardis E.R."/>
            <person name="Wilson R.K."/>
        </authorList>
    </citation>
    <scope>NUCLEOTIDE SEQUENCE [LARGE SCALE GENOMIC DNA]</scope>
    <source>
        <strain evidence="2 3">F0037</strain>
    </source>
</reference>
<evidence type="ECO:0000313" key="3">
    <source>
        <dbReference type="Proteomes" id="UP000010408"/>
    </source>
</evidence>
<dbReference type="AlphaFoldDB" id="L1NB98"/>
<dbReference type="SUPFAM" id="SSF50494">
    <property type="entry name" value="Trypsin-like serine proteases"/>
    <property type="match status" value="1"/>
</dbReference>
<comment type="caution">
    <text evidence="2">The sequence shown here is derived from an EMBL/GenBank/DDBJ whole genome shotgun (WGS) entry which is preliminary data.</text>
</comment>
<dbReference type="InterPro" id="IPR009003">
    <property type="entry name" value="Peptidase_S1_PA"/>
</dbReference>
<evidence type="ECO:0000259" key="1">
    <source>
        <dbReference type="PROSITE" id="PS50240"/>
    </source>
</evidence>
<gene>
    <name evidence="2" type="ORF">HMPREF9134_01338</name>
</gene>
<dbReference type="EMBL" id="AMEQ01000037">
    <property type="protein sequence ID" value="EKY00601.1"/>
    <property type="molecule type" value="Genomic_DNA"/>
</dbReference>
<dbReference type="GO" id="GO:0006508">
    <property type="term" value="P:proteolysis"/>
    <property type="evidence" value="ECO:0007669"/>
    <property type="project" value="InterPro"/>
</dbReference>
<dbReference type="GO" id="GO:0004252">
    <property type="term" value="F:serine-type endopeptidase activity"/>
    <property type="evidence" value="ECO:0007669"/>
    <property type="project" value="InterPro"/>
</dbReference>
<accession>L1NB98</accession>
<organism evidence="2 3">
    <name type="scientific">Porphyromonas catoniae F0037</name>
    <dbReference type="NCBI Taxonomy" id="1127696"/>
    <lineage>
        <taxon>Bacteria</taxon>
        <taxon>Pseudomonadati</taxon>
        <taxon>Bacteroidota</taxon>
        <taxon>Bacteroidia</taxon>
        <taxon>Bacteroidales</taxon>
        <taxon>Porphyromonadaceae</taxon>
        <taxon>Porphyromonas</taxon>
    </lineage>
</organism>
<protein>
    <recommendedName>
        <fullName evidence="1">Peptidase S1 domain-containing protein</fullName>
    </recommendedName>
</protein>
<evidence type="ECO:0000313" key="2">
    <source>
        <dbReference type="EMBL" id="EKY00601.1"/>
    </source>
</evidence>
<dbReference type="eggNOG" id="COG5640">
    <property type="taxonomic scope" value="Bacteria"/>
</dbReference>
<dbReference type="InterPro" id="IPR043504">
    <property type="entry name" value="Peptidase_S1_PA_chymotrypsin"/>
</dbReference>
<dbReference type="PANTHER" id="PTHR36234:SF5">
    <property type="entry name" value="LYSYL ENDOPEPTIDASE"/>
    <property type="match status" value="1"/>
</dbReference>
<dbReference type="PATRIC" id="fig|1127696.3.peg.1207"/>
<dbReference type="Gene3D" id="2.40.10.10">
    <property type="entry name" value="Trypsin-like serine proteases"/>
    <property type="match status" value="2"/>
</dbReference>
<proteinExistence type="predicted"/>
<name>L1NB98_9PORP</name>
<dbReference type="PANTHER" id="PTHR36234">
    <property type="entry name" value="LYSYL ENDOPEPTIDASE"/>
    <property type="match status" value="1"/>
</dbReference>
<dbReference type="Pfam" id="PF13365">
    <property type="entry name" value="Trypsin_2"/>
    <property type="match status" value="1"/>
</dbReference>
<dbReference type="STRING" id="1127696.HMPREF9134_01338"/>
<sequence>MKMKRSLSYLHKGLAPSQIGLLTLLVLTLLGGLRSEAQITQPLPARSSEGVLRKAFIGEARTAALVPTVLRLPELRTAELPKLDTHKGKGFRTYQFALERPLDADAHSFGEYLVDGAGNYVWRAELIATGAKNVSLCLSRFALPEGGRLFITGAEGDQIGALTSQNNAPDSLLQLRPLEGNYLRLEYDFPMGYTPERGELPFQIQALFHGFRSWRAEPDFAHPGEPFYDYTINGYNGLAEIACVPNVLAYPSRWKETRSVVQLMVGGSRISSGVLINTTRSDGTPYVLTSGHCVNQLFALKGDLPKVKKEAATTVFFFNFQTPQREGNIRATEEQSLSGAELVAYNEDSDMALLRIVGLPASRKIPEAYQPYFAGWSIEAQPHAPFFGIHHPLGSTKRYSEATDRTLSLEDYCLGLLCDPSWEGKHWMVHRWKIGSTAAGSSGSPLFDGEGRIIGALTGGSSNCSSPTEDAYWAIKEAWRKDPTKGSLTALQPWLDPSGTGQETCAGYDPIAPKVIQRISHLYPDPNTPSQGGNRPNHIYQPTTSTEELGSVFTLPESRTVRVLGAYVVFKSNKDLARTQLPQLRVALSPFRGDGELTTPLFEFASTNVGKFSAHEEQGNKYVLRSRTLRQDSIEVFFPAPATPTLTLPEGQYILSCGNKEGGAMRLPVLMHQGGPIDSHGWSAWTRKVGEAWQRSVDVSNGAYWIDLLIETSTPAKTGRNVSTQDALIHAYYHDRQLHIKADLALYKSVDVRIYSMLGEEVLRARYSFNQDHLTLPLSLPSGQYVATVVPTRTSTSEVPSRKVAFSFILP</sequence>